<evidence type="ECO:0000256" key="1">
    <source>
        <dbReference type="SAM" id="Phobius"/>
    </source>
</evidence>
<feature type="transmembrane region" description="Helical" evidence="1">
    <location>
        <begin position="88"/>
        <end position="105"/>
    </location>
</feature>
<dbReference type="PANTHER" id="PTHR46225:SF13">
    <property type="entry name" value="E3 UBIQUITIN-PROTEIN LIGASE-RELATED"/>
    <property type="match status" value="1"/>
</dbReference>
<keyword evidence="1" id="KW-0472">Membrane</keyword>
<feature type="transmembrane region" description="Helical" evidence="1">
    <location>
        <begin position="126"/>
        <end position="143"/>
    </location>
</feature>
<evidence type="ECO:0000313" key="3">
    <source>
        <dbReference type="Proteomes" id="UP000694251"/>
    </source>
</evidence>
<keyword evidence="3" id="KW-1185">Reference proteome</keyword>
<dbReference type="AlphaFoldDB" id="A0A8T2HB70"/>
<evidence type="ECO:0000313" key="2">
    <source>
        <dbReference type="EMBL" id="KAG7656610.1"/>
    </source>
</evidence>
<protein>
    <recommendedName>
        <fullName evidence="4">Transmembrane protein</fullName>
    </recommendedName>
</protein>
<feature type="transmembrane region" description="Helical" evidence="1">
    <location>
        <begin position="155"/>
        <end position="171"/>
    </location>
</feature>
<dbReference type="OrthoDB" id="1109690at2759"/>
<feature type="transmembrane region" description="Helical" evidence="1">
    <location>
        <begin position="201"/>
        <end position="218"/>
    </location>
</feature>
<dbReference type="EMBL" id="JAEFBJ010000001">
    <property type="protein sequence ID" value="KAG7656610.1"/>
    <property type="molecule type" value="Genomic_DNA"/>
</dbReference>
<reference evidence="2 3" key="1">
    <citation type="submission" date="2020-12" db="EMBL/GenBank/DDBJ databases">
        <title>Concerted genomic and epigenomic changes stabilize Arabidopsis allopolyploids.</title>
        <authorList>
            <person name="Chen Z."/>
        </authorList>
    </citation>
    <scope>NUCLEOTIDE SEQUENCE [LARGE SCALE GENOMIC DNA]</scope>
    <source>
        <strain evidence="2">As9502</strain>
        <tissue evidence="2">Leaf</tissue>
    </source>
</reference>
<comment type="caution">
    <text evidence="2">The sequence shown here is derived from an EMBL/GenBank/DDBJ whole genome shotgun (WGS) entry which is preliminary data.</text>
</comment>
<name>A0A8T2HB70_ARASU</name>
<dbReference type="Proteomes" id="UP000694251">
    <property type="component" value="Chromosome 1"/>
</dbReference>
<proteinExistence type="predicted"/>
<feature type="transmembrane region" description="Helical" evidence="1">
    <location>
        <begin position="176"/>
        <end position="195"/>
    </location>
</feature>
<keyword evidence="1" id="KW-1133">Transmembrane helix</keyword>
<evidence type="ECO:0008006" key="4">
    <source>
        <dbReference type="Google" id="ProtNLM"/>
    </source>
</evidence>
<feature type="transmembrane region" description="Helical" evidence="1">
    <location>
        <begin position="56"/>
        <end position="76"/>
    </location>
</feature>
<keyword evidence="1" id="KW-0812">Transmembrane</keyword>
<organism evidence="2 3">
    <name type="scientific">Arabidopsis suecica</name>
    <name type="common">Swedish thale-cress</name>
    <name type="synonym">Cardaminopsis suecica</name>
    <dbReference type="NCBI Taxonomy" id="45249"/>
    <lineage>
        <taxon>Eukaryota</taxon>
        <taxon>Viridiplantae</taxon>
        <taxon>Streptophyta</taxon>
        <taxon>Embryophyta</taxon>
        <taxon>Tracheophyta</taxon>
        <taxon>Spermatophyta</taxon>
        <taxon>Magnoliopsida</taxon>
        <taxon>eudicotyledons</taxon>
        <taxon>Gunneridae</taxon>
        <taxon>Pentapetalae</taxon>
        <taxon>rosids</taxon>
        <taxon>malvids</taxon>
        <taxon>Brassicales</taxon>
        <taxon>Brassicaceae</taxon>
        <taxon>Camelineae</taxon>
        <taxon>Arabidopsis</taxon>
    </lineage>
</organism>
<dbReference type="PANTHER" id="PTHR46225">
    <property type="entry name" value="C3H4 TYPE ZINC FINGER PROTEIN"/>
    <property type="match status" value="1"/>
</dbReference>
<gene>
    <name evidence="2" type="ORF">ISN44_As01g037090</name>
</gene>
<sequence>MEGPLLTKNEHIKIHGGSSSNDEHNVNITITDDSSSTPHGVNIVERCIPCTIEMEWFCFIEFVLNIVQIVAAFVVVTRAKDEHPGTSFLVWIIGYTCGCVAILLIQFINRISSRSYEEIMDVLKNICEYFFVGWVVLFLWMYHSSSSSLYDNTQYFWLCMAFLAFTCIRYVPARLICSAICFIFVVIIWFCADVLGTTPSMFANAVFLIVFIGILKVIEEVIGSYCC</sequence>
<accession>A0A8T2HB70</accession>